<gene>
    <name evidence="5" type="ORF">A4R35_16500</name>
</gene>
<dbReference type="RefSeq" id="WP_112431283.1">
    <property type="nucleotide sequence ID" value="NZ_MCIF01000002.1"/>
</dbReference>
<protein>
    <recommendedName>
        <fullName evidence="4">HTH cro/C1-type domain-containing protein</fullName>
    </recommendedName>
</protein>
<dbReference type="InterPro" id="IPR011041">
    <property type="entry name" value="Quinoprot_gluc/sorb_DH_b-prop"/>
</dbReference>
<evidence type="ECO:0000256" key="2">
    <source>
        <dbReference type="ARBA" id="ARBA00022737"/>
    </source>
</evidence>
<dbReference type="SMART" id="SM00320">
    <property type="entry name" value="WD40"/>
    <property type="match status" value="14"/>
</dbReference>
<dbReference type="InterPro" id="IPR019775">
    <property type="entry name" value="WD40_repeat_CS"/>
</dbReference>
<dbReference type="PRINTS" id="PR00364">
    <property type="entry name" value="DISEASERSIST"/>
</dbReference>
<dbReference type="Pfam" id="PF01381">
    <property type="entry name" value="HTH_3"/>
    <property type="match status" value="1"/>
</dbReference>
<dbReference type="AlphaFoldDB" id="A0A328VJQ8"/>
<dbReference type="PRINTS" id="PR00320">
    <property type="entry name" value="GPROTEINBRPT"/>
</dbReference>
<feature type="repeat" description="WD" evidence="3">
    <location>
        <begin position="1078"/>
        <end position="1121"/>
    </location>
</feature>
<feature type="repeat" description="WD" evidence="3">
    <location>
        <begin position="994"/>
        <end position="1035"/>
    </location>
</feature>
<feature type="repeat" description="WD" evidence="3">
    <location>
        <begin position="823"/>
        <end position="864"/>
    </location>
</feature>
<evidence type="ECO:0000256" key="3">
    <source>
        <dbReference type="PROSITE-ProRule" id="PRU00221"/>
    </source>
</evidence>
<feature type="repeat" description="WD" evidence="3">
    <location>
        <begin position="695"/>
        <end position="736"/>
    </location>
</feature>
<dbReference type="Proteomes" id="UP000248706">
    <property type="component" value="Unassembled WGS sequence"/>
</dbReference>
<keyword evidence="6" id="KW-1185">Reference proteome</keyword>
<evidence type="ECO:0000259" key="4">
    <source>
        <dbReference type="PROSITE" id="PS50943"/>
    </source>
</evidence>
<organism evidence="5 6">
    <name type="scientific">Thermogemmatispora tikiterensis</name>
    <dbReference type="NCBI Taxonomy" id="1825093"/>
    <lineage>
        <taxon>Bacteria</taxon>
        <taxon>Bacillati</taxon>
        <taxon>Chloroflexota</taxon>
        <taxon>Ktedonobacteria</taxon>
        <taxon>Thermogemmatisporales</taxon>
        <taxon>Thermogemmatisporaceae</taxon>
        <taxon>Thermogemmatispora</taxon>
    </lineage>
</organism>
<dbReference type="InterPro" id="IPR049052">
    <property type="entry name" value="nSTAND1"/>
</dbReference>
<dbReference type="InterPro" id="IPR011047">
    <property type="entry name" value="Quinoprotein_ADH-like_sf"/>
</dbReference>
<feature type="repeat" description="WD" evidence="3">
    <location>
        <begin position="652"/>
        <end position="685"/>
    </location>
</feature>
<keyword evidence="2" id="KW-0677">Repeat</keyword>
<dbReference type="SUPFAM" id="SSF47413">
    <property type="entry name" value="lambda repressor-like DNA-binding domains"/>
    <property type="match status" value="1"/>
</dbReference>
<keyword evidence="1 3" id="KW-0853">WD repeat</keyword>
<evidence type="ECO:0000313" key="5">
    <source>
        <dbReference type="EMBL" id="RAQ97141.1"/>
    </source>
</evidence>
<dbReference type="SUPFAM" id="SSF50978">
    <property type="entry name" value="WD40 repeat-like"/>
    <property type="match status" value="1"/>
</dbReference>
<feature type="repeat" description="WD" evidence="3">
    <location>
        <begin position="737"/>
        <end position="778"/>
    </location>
</feature>
<dbReference type="PANTHER" id="PTHR19848:SF8">
    <property type="entry name" value="F-BOX AND WD REPEAT DOMAIN CONTAINING 7"/>
    <property type="match status" value="1"/>
</dbReference>
<dbReference type="PROSITE" id="PS50943">
    <property type="entry name" value="HTH_CROC1"/>
    <property type="match status" value="1"/>
</dbReference>
<proteinExistence type="predicted"/>
<dbReference type="GO" id="GO:0003677">
    <property type="term" value="F:DNA binding"/>
    <property type="evidence" value="ECO:0007669"/>
    <property type="project" value="InterPro"/>
</dbReference>
<dbReference type="CDD" id="cd00093">
    <property type="entry name" value="HTH_XRE"/>
    <property type="match status" value="1"/>
</dbReference>
<sequence length="1163" mass="130337">MLRITFHQQLRRERQRRGWSQEDLAALIGSDKKTVQRWETGDGLPRPALLRKLCEVLEKSPEELGLIEQPRTQWGAKPAPVHFFGRTQELQTLRQWFAECRLIAVCGLGGIGKTTLVARLVEQVEAEIEYGYWCSLRSAPPLSQVLKDWLLFFSNQQLSAPPSSVEEQLSLLMELLRQSRCLLVLDNFDALLQSGQRAGAYRPEYEVYGRLLERLGSEAHQSVILVTSREKLREVERLKGQSSPVRSLTLQGLSGEAGRAILEEKGVSGSAEEVASLLRRYGGNPLALRLVAETIRELFAGQIAAFLAENQAAFGDIREVLEEQLRRLAPREHEVLSWLAIEQEAVTLEELRADLLRPEAQRELIETLDSLRRRSLIEVHEQGQFTLQPVIMEYIQDELVRRACQDCLQETFLTWEQFAFVKAQARTYVRESQVRMLLAPLAEMVCSELGQTALKERLQRALERERQARYPHGGYLAGNVLQLLIYLQWDLREFDFSRLTIRQAYLQRARLQEVNFAFARFVATVFQSTLTNVLASAFRPDGQRLAVGTASGEIRLYDGDCEHLLQQLEGHTDGVWALAFTHDGRRLVSGSDDRTLRLWDLESGRCLSVLEGHTNRVRALALSPDDRLLVSGSDDQTLRLWDLDTGQCLRTLEGHQGRIWAVALSADGQWLASGDGAGTLRIWQLPGWEQPLHMLQGHRDQVRSLAFGAAGTLLASGSDDGTVRLWEVTSGAERAILRGHANRVWTVAFSPDGQWLASGSEDTTVRLWRTQTGEQVATLAGHTHGVRTVSFHPASRRPWLVSGGDDQTICLWDWAKRHVLTRLHGYTRRIRSLAFDPVGRWLAAAYEGEGIAIWDWSSGHLSRLLHKSRHEPLSLAFSPDGQWLASGGQDEVIWLWSMPDGQAQRQFVGHRDWVHSLAFSPDGHWLASGSEDEIVRLWDLASGQMVHELRAGCWIRALAFRPGDEGGRCLLVSGGDDTLLRLWDVNSGSCVRTLTGHSRPVRALAFSPDGRLLASGAEDSQVLLWEIEGEARPQRLQGHRGRVRCLAFSGDGQWLASSGDDLRLCLWQRNGRLHHVLRSGHEYMVRALGFAPAKAGSLLASGGNEGEIRLWEAATGRLERILSLPRPYEGMNIEGVQGLSALEKQALLALGAVEGARSETTPS</sequence>
<accession>A0A328VJQ8</accession>
<dbReference type="SUPFAM" id="SSF50998">
    <property type="entry name" value="Quinoprotein alcohol dehydrogenase-like"/>
    <property type="match status" value="1"/>
</dbReference>
<name>A0A328VJQ8_9CHLR</name>
<dbReference type="PROSITE" id="PS50082">
    <property type="entry name" value="WD_REPEATS_2"/>
    <property type="match status" value="13"/>
</dbReference>
<feature type="repeat" description="WD" evidence="3">
    <location>
        <begin position="874"/>
        <end position="906"/>
    </location>
</feature>
<dbReference type="Pfam" id="PF20703">
    <property type="entry name" value="nSTAND1"/>
    <property type="match status" value="1"/>
</dbReference>
<dbReference type="SUPFAM" id="SSF52540">
    <property type="entry name" value="P-loop containing nucleoside triphosphate hydrolases"/>
    <property type="match status" value="1"/>
</dbReference>
<comment type="caution">
    <text evidence="5">The sequence shown here is derived from an EMBL/GenBank/DDBJ whole genome shotgun (WGS) entry which is preliminary data.</text>
</comment>
<dbReference type="Pfam" id="PF00400">
    <property type="entry name" value="WD40"/>
    <property type="match status" value="12"/>
</dbReference>
<evidence type="ECO:0000313" key="6">
    <source>
        <dbReference type="Proteomes" id="UP000248706"/>
    </source>
</evidence>
<dbReference type="InterPro" id="IPR036322">
    <property type="entry name" value="WD40_repeat_dom_sf"/>
</dbReference>
<dbReference type="Gene3D" id="3.40.50.300">
    <property type="entry name" value="P-loop containing nucleotide triphosphate hydrolases"/>
    <property type="match status" value="1"/>
</dbReference>
<dbReference type="OrthoDB" id="9812686at2"/>
<dbReference type="CDD" id="cd00200">
    <property type="entry name" value="WD40"/>
    <property type="match status" value="2"/>
</dbReference>
<dbReference type="InterPro" id="IPR001680">
    <property type="entry name" value="WD40_rpt"/>
</dbReference>
<dbReference type="InterPro" id="IPR020472">
    <property type="entry name" value="WD40_PAC1"/>
</dbReference>
<evidence type="ECO:0000256" key="1">
    <source>
        <dbReference type="ARBA" id="ARBA00022574"/>
    </source>
</evidence>
<feature type="repeat" description="WD" evidence="3">
    <location>
        <begin position="1036"/>
        <end position="1068"/>
    </location>
</feature>
<feature type="domain" description="HTH cro/C1-type" evidence="4">
    <location>
        <begin position="10"/>
        <end position="64"/>
    </location>
</feature>
<dbReference type="PROSITE" id="PS50294">
    <property type="entry name" value="WD_REPEATS_REGION"/>
    <property type="match status" value="10"/>
</dbReference>
<dbReference type="SMART" id="SM00530">
    <property type="entry name" value="HTH_XRE"/>
    <property type="match status" value="1"/>
</dbReference>
<dbReference type="InterPro" id="IPR015943">
    <property type="entry name" value="WD40/YVTN_repeat-like_dom_sf"/>
</dbReference>
<dbReference type="Gene3D" id="1.10.260.40">
    <property type="entry name" value="lambda repressor-like DNA-binding domains"/>
    <property type="match status" value="1"/>
</dbReference>
<dbReference type="SUPFAM" id="SSF50952">
    <property type="entry name" value="Soluble quinoprotein glucose dehydrogenase"/>
    <property type="match status" value="1"/>
</dbReference>
<feature type="repeat" description="WD" evidence="3">
    <location>
        <begin position="907"/>
        <end position="948"/>
    </location>
</feature>
<dbReference type="Gene3D" id="2.130.10.10">
    <property type="entry name" value="YVTN repeat-like/Quinoprotein amine dehydrogenase"/>
    <property type="match status" value="5"/>
</dbReference>
<reference evidence="5 6" key="1">
    <citation type="submission" date="2016-08" db="EMBL/GenBank/DDBJ databases">
        <title>Analysis of Carbohydrate Active Enzymes in Thermogemmatispora T81 Reveals Carbohydrate Degradation Ability.</title>
        <authorList>
            <person name="Tomazini A."/>
            <person name="Lal S."/>
            <person name="Stott M."/>
            <person name="Henrissat B."/>
            <person name="Polikarpov I."/>
            <person name="Sparling R."/>
            <person name="Levin D.B."/>
        </authorList>
    </citation>
    <scope>NUCLEOTIDE SEQUENCE [LARGE SCALE GENOMIC DNA]</scope>
    <source>
        <strain evidence="5 6">T81</strain>
    </source>
</reference>
<dbReference type="PANTHER" id="PTHR19848">
    <property type="entry name" value="WD40 REPEAT PROTEIN"/>
    <property type="match status" value="1"/>
</dbReference>
<feature type="repeat" description="WD" evidence="3">
    <location>
        <begin position="568"/>
        <end position="609"/>
    </location>
</feature>
<dbReference type="PROSITE" id="PS00678">
    <property type="entry name" value="WD_REPEATS_1"/>
    <property type="match status" value="5"/>
</dbReference>
<feature type="repeat" description="WD" evidence="3">
    <location>
        <begin position="779"/>
        <end position="813"/>
    </location>
</feature>
<feature type="repeat" description="WD" evidence="3">
    <location>
        <begin position="610"/>
        <end position="651"/>
    </location>
</feature>
<dbReference type="InterPro" id="IPR010982">
    <property type="entry name" value="Lambda_DNA-bd_dom_sf"/>
</dbReference>
<dbReference type="InterPro" id="IPR001387">
    <property type="entry name" value="Cro/C1-type_HTH"/>
</dbReference>
<dbReference type="EMBL" id="MCIF01000002">
    <property type="protein sequence ID" value="RAQ97141.1"/>
    <property type="molecule type" value="Genomic_DNA"/>
</dbReference>
<dbReference type="InterPro" id="IPR027417">
    <property type="entry name" value="P-loop_NTPase"/>
</dbReference>
<feature type="repeat" description="WD" evidence="3">
    <location>
        <begin position="970"/>
        <end position="993"/>
    </location>
</feature>